<protein>
    <submittedName>
        <fullName evidence="2">Uncharacterized protein</fullName>
    </submittedName>
</protein>
<sequence>MKFNAQYVIPIVILVVVVFISLCQSCAYFKPYDSEGYENIQAPLNVGEVNDSDKNFVTNGPNQAMDSALEPEVYDSNNINNVGTPIPGSGMLYNTMNQGDSSSFYDDNSINNMGTPIPESGMLYNTMNQAASAPVIRTTFSGREGFATLNDVSGDYAKGDKGIDIYSQAEGAASCEPGPYSNSNGYLCLDDNQLNQLKTRGGNQTAYN</sequence>
<feature type="transmembrane region" description="Helical" evidence="1">
    <location>
        <begin position="6"/>
        <end position="29"/>
    </location>
</feature>
<keyword evidence="1" id="KW-0472">Membrane</keyword>
<accession>A0A6C0B3I0</accession>
<dbReference type="AlphaFoldDB" id="A0A6C0B3I0"/>
<name>A0A6C0B3I0_9ZZZZ</name>
<keyword evidence="1" id="KW-0812">Transmembrane</keyword>
<dbReference type="EMBL" id="MN739053">
    <property type="protein sequence ID" value="QHS86351.1"/>
    <property type="molecule type" value="Genomic_DNA"/>
</dbReference>
<reference evidence="2" key="1">
    <citation type="journal article" date="2020" name="Nature">
        <title>Giant virus diversity and host interactions through global metagenomics.</title>
        <authorList>
            <person name="Schulz F."/>
            <person name="Roux S."/>
            <person name="Paez-Espino D."/>
            <person name="Jungbluth S."/>
            <person name="Walsh D.A."/>
            <person name="Denef V.J."/>
            <person name="McMahon K.D."/>
            <person name="Konstantinidis K.T."/>
            <person name="Eloe-Fadrosh E.A."/>
            <person name="Kyrpides N.C."/>
            <person name="Woyke T."/>
        </authorList>
    </citation>
    <scope>NUCLEOTIDE SEQUENCE</scope>
    <source>
        <strain evidence="2">GVMAG-M-3300009187-29</strain>
    </source>
</reference>
<evidence type="ECO:0000313" key="2">
    <source>
        <dbReference type="EMBL" id="QHS86351.1"/>
    </source>
</evidence>
<proteinExistence type="predicted"/>
<evidence type="ECO:0000256" key="1">
    <source>
        <dbReference type="SAM" id="Phobius"/>
    </source>
</evidence>
<keyword evidence="1" id="KW-1133">Transmembrane helix</keyword>
<organism evidence="2">
    <name type="scientific">viral metagenome</name>
    <dbReference type="NCBI Taxonomy" id="1070528"/>
    <lineage>
        <taxon>unclassified sequences</taxon>
        <taxon>metagenomes</taxon>
        <taxon>organismal metagenomes</taxon>
    </lineage>
</organism>